<gene>
    <name evidence="1" type="ORF">HB762_28380</name>
</gene>
<dbReference type="EMBL" id="CP050474">
    <property type="protein sequence ID" value="UTZ35181.1"/>
    <property type="molecule type" value="Genomic_DNA"/>
</dbReference>
<keyword evidence="1" id="KW-0614">Plasmid</keyword>
<name>A0ABY5IN96_9VIBR</name>
<dbReference type="InterPro" id="IPR032869">
    <property type="entry name" value="WHH_dom_containing"/>
</dbReference>
<dbReference type="Proteomes" id="UP001059912">
    <property type="component" value="Plasmid unnamed3"/>
</dbReference>
<proteinExistence type="predicted"/>
<dbReference type="Pfam" id="PF14414">
    <property type="entry name" value="WHH"/>
    <property type="match status" value="1"/>
</dbReference>
<organism evidence="1 2">
    <name type="scientific">Vibrio campbellii</name>
    <dbReference type="NCBI Taxonomy" id="680"/>
    <lineage>
        <taxon>Bacteria</taxon>
        <taxon>Pseudomonadati</taxon>
        <taxon>Pseudomonadota</taxon>
        <taxon>Gammaproteobacteria</taxon>
        <taxon>Vibrionales</taxon>
        <taxon>Vibrionaceae</taxon>
        <taxon>Vibrio</taxon>
    </lineage>
</organism>
<geneLocation type="plasmid" evidence="1 2">
    <name>unnamed3</name>
</geneLocation>
<reference evidence="1" key="1">
    <citation type="submission" date="2020-03" db="EMBL/GenBank/DDBJ databases">
        <title>Five strains of Vibrio campbellii isolated from Mariana Trench.</title>
        <authorList>
            <person name="Liang J."/>
            <person name="Zhang X.-H."/>
        </authorList>
    </citation>
    <scope>NUCLEOTIDE SEQUENCE</scope>
    <source>
        <strain evidence="1">LJC013</strain>
        <plasmid evidence="1">unnamed3</plasmid>
    </source>
</reference>
<keyword evidence="2" id="KW-1185">Reference proteome</keyword>
<dbReference type="RefSeq" id="WP_255905552.1">
    <property type="nucleotide sequence ID" value="NZ_CP050466.1"/>
</dbReference>
<protein>
    <submittedName>
        <fullName evidence="1">Uncharacterized protein</fullName>
    </submittedName>
</protein>
<accession>A0ABY5IN96</accession>
<evidence type="ECO:0000313" key="1">
    <source>
        <dbReference type="EMBL" id="UTZ35181.1"/>
    </source>
</evidence>
<sequence>MNNITNGEAIPFVDGKPVFDKWTKGTLTYEEGILNGTRADFRQVYNDIATKKGLPSANAAMNLLREQSLTPHHNTAAEIQLVPKDLHGNIPHIGSASYLRHVNKK</sequence>
<evidence type="ECO:0000313" key="2">
    <source>
        <dbReference type="Proteomes" id="UP001059912"/>
    </source>
</evidence>